<reference evidence="2 3" key="1">
    <citation type="submission" date="2020-04" db="EMBL/GenBank/DDBJ databases">
        <authorList>
            <person name="Yoon J."/>
        </authorList>
    </citation>
    <scope>NUCLEOTIDE SEQUENCE [LARGE SCALE GENOMIC DNA]</scope>
    <source>
        <strain evidence="2 3">KMU-115</strain>
    </source>
</reference>
<evidence type="ECO:0000313" key="2">
    <source>
        <dbReference type="EMBL" id="NKX43403.1"/>
    </source>
</evidence>
<proteinExistence type="predicted"/>
<dbReference type="RefSeq" id="WP_168621773.1">
    <property type="nucleotide sequence ID" value="NZ_JAAZQQ010000001.1"/>
</dbReference>
<keyword evidence="1" id="KW-1133">Transmembrane helix</keyword>
<keyword evidence="1" id="KW-0472">Membrane</keyword>
<dbReference type="EMBL" id="JAAZQQ010000001">
    <property type="protein sequence ID" value="NKX43403.1"/>
    <property type="molecule type" value="Genomic_DNA"/>
</dbReference>
<sequence length="123" mass="13448">MDHDALQALHEDLRQMIAARLNVRARSFHGAVRRAGRLLPAQARRAAAEMRSLEARLAHPKLAARTDPARIRLAADTIRASLSAYPPGQRAARDRSFLMAEIGFKVAVLIGLGLALLHWQAGA</sequence>
<keyword evidence="1" id="KW-0812">Transmembrane</keyword>
<comment type="caution">
    <text evidence="2">The sequence shown here is derived from an EMBL/GenBank/DDBJ whole genome shotgun (WGS) entry which is preliminary data.</text>
</comment>
<organism evidence="2 3">
    <name type="scientific">Roseicyclus persicicus</name>
    <dbReference type="NCBI Taxonomy" id="2650661"/>
    <lineage>
        <taxon>Bacteria</taxon>
        <taxon>Pseudomonadati</taxon>
        <taxon>Pseudomonadota</taxon>
        <taxon>Alphaproteobacteria</taxon>
        <taxon>Rhodobacterales</taxon>
        <taxon>Roseobacteraceae</taxon>
        <taxon>Roseicyclus</taxon>
    </lineage>
</organism>
<evidence type="ECO:0000256" key="1">
    <source>
        <dbReference type="SAM" id="Phobius"/>
    </source>
</evidence>
<dbReference type="AlphaFoldDB" id="A0A7X6GXL8"/>
<dbReference type="Proteomes" id="UP000526408">
    <property type="component" value="Unassembled WGS sequence"/>
</dbReference>
<protein>
    <submittedName>
        <fullName evidence="2">Uncharacterized protein</fullName>
    </submittedName>
</protein>
<feature type="transmembrane region" description="Helical" evidence="1">
    <location>
        <begin position="102"/>
        <end position="121"/>
    </location>
</feature>
<keyword evidence="3" id="KW-1185">Reference proteome</keyword>
<gene>
    <name evidence="2" type="ORF">HCU73_02280</name>
</gene>
<accession>A0A7X6GXL8</accession>
<evidence type="ECO:0000313" key="3">
    <source>
        <dbReference type="Proteomes" id="UP000526408"/>
    </source>
</evidence>
<name>A0A7X6GXL8_9RHOB</name>